<dbReference type="PATRIC" id="fig|1121439.3.peg.466"/>
<evidence type="ECO:0000256" key="4">
    <source>
        <dbReference type="ARBA" id="ARBA00022723"/>
    </source>
</evidence>
<comment type="caution">
    <text evidence="7">The sequence shown here is derived from an EMBL/GenBank/DDBJ whole genome shotgun (WGS) entry which is preliminary data.</text>
</comment>
<dbReference type="eggNOG" id="COG0142">
    <property type="taxonomic scope" value="Bacteria"/>
</dbReference>
<dbReference type="Gene3D" id="1.10.600.10">
    <property type="entry name" value="Farnesyl Diphosphate Synthase"/>
    <property type="match status" value="1"/>
</dbReference>
<evidence type="ECO:0000313" key="8">
    <source>
        <dbReference type="Proteomes" id="UP000014975"/>
    </source>
</evidence>
<dbReference type="AlphaFoldDB" id="S7TFM0"/>
<keyword evidence="3 6" id="KW-0808">Transferase</keyword>
<protein>
    <submittedName>
        <fullName evidence="7">Polyprenyl synthetase</fullName>
    </submittedName>
</protein>
<dbReference type="InterPro" id="IPR000092">
    <property type="entry name" value="Polyprenyl_synt"/>
</dbReference>
<evidence type="ECO:0000256" key="6">
    <source>
        <dbReference type="RuleBase" id="RU004466"/>
    </source>
</evidence>
<dbReference type="PANTHER" id="PTHR12001:SF69">
    <property type="entry name" value="ALL TRANS-POLYPRENYL-DIPHOSPHATE SYNTHASE PDSS1"/>
    <property type="match status" value="1"/>
</dbReference>
<keyword evidence="5" id="KW-0460">Magnesium</keyword>
<evidence type="ECO:0000313" key="7">
    <source>
        <dbReference type="EMBL" id="EPR35380.1"/>
    </source>
</evidence>
<evidence type="ECO:0000256" key="2">
    <source>
        <dbReference type="ARBA" id="ARBA00006706"/>
    </source>
</evidence>
<dbReference type="STRING" id="1121439.dsat_2081"/>
<dbReference type="InterPro" id="IPR033749">
    <property type="entry name" value="Polyprenyl_synt_CS"/>
</dbReference>
<comment type="cofactor">
    <cofactor evidence="1">
        <name>Mg(2+)</name>
        <dbReference type="ChEBI" id="CHEBI:18420"/>
    </cofactor>
</comment>
<evidence type="ECO:0000256" key="1">
    <source>
        <dbReference type="ARBA" id="ARBA00001946"/>
    </source>
</evidence>
<accession>S7TFM0</accession>
<comment type="similarity">
    <text evidence="2 6">Belongs to the FPP/GGPP synthase family.</text>
</comment>
<dbReference type="OrthoDB" id="9805316at2"/>
<keyword evidence="4" id="KW-0479">Metal-binding</keyword>
<evidence type="ECO:0000256" key="5">
    <source>
        <dbReference type="ARBA" id="ARBA00022842"/>
    </source>
</evidence>
<evidence type="ECO:0000256" key="3">
    <source>
        <dbReference type="ARBA" id="ARBA00022679"/>
    </source>
</evidence>
<dbReference type="Pfam" id="PF00348">
    <property type="entry name" value="polyprenyl_synt"/>
    <property type="match status" value="1"/>
</dbReference>
<dbReference type="PANTHER" id="PTHR12001">
    <property type="entry name" value="GERANYLGERANYL PYROPHOSPHATE SYNTHASE"/>
    <property type="match status" value="1"/>
</dbReference>
<gene>
    <name evidence="7" type="ORF">dsat_2081</name>
</gene>
<dbReference type="GO" id="GO:0008299">
    <property type="term" value="P:isoprenoid biosynthetic process"/>
    <property type="evidence" value="ECO:0007669"/>
    <property type="project" value="InterPro"/>
</dbReference>
<name>S7TFM0_9BACT</name>
<dbReference type="RefSeq" id="WP_020885967.1">
    <property type="nucleotide sequence ID" value="NZ_ATHI01000004.1"/>
</dbReference>
<keyword evidence="8" id="KW-1185">Reference proteome</keyword>
<dbReference type="PROSITE" id="PS00723">
    <property type="entry name" value="POLYPRENYL_SYNTHASE_1"/>
    <property type="match status" value="1"/>
</dbReference>
<proteinExistence type="inferred from homology"/>
<sequence>MTPHADLLARELAGIETFLRQETDRLHPLVRPVAAHVLGAGGKRFRPMLCVLMARLLGHQGENVYPLAASLEMLHSATLLHDDILDGANLRRGKEAAHIAFSRSEAILAGDALLALANRLVAEYGLPRLVVVLSEAVLRTAVGEIQEIAAAREHDLDDAGYMEIITGKTAYLIQASSSSGAILADASAAAEARAESFGLNLGIAFQLVDDALDYTSPSEISGKPAGSDLREGKLTLPLLLLLESLPQSERDALRLRIKGNALSEAEIEGLVSRIRDEGFAEATRQRAADYVDKAREALDGLPKGWAADVLAQSLHYVLARKK</sequence>
<dbReference type="Proteomes" id="UP000014975">
    <property type="component" value="Unassembled WGS sequence"/>
</dbReference>
<dbReference type="EMBL" id="ATHI01000004">
    <property type="protein sequence ID" value="EPR35380.1"/>
    <property type="molecule type" value="Genomic_DNA"/>
</dbReference>
<dbReference type="InterPro" id="IPR008949">
    <property type="entry name" value="Isoprenoid_synthase_dom_sf"/>
</dbReference>
<reference evidence="7 8" key="1">
    <citation type="journal article" date="2013" name="Genome Announc.">
        <title>Draft genome sequences for three mercury-methylating, sulfate-reducing bacteria.</title>
        <authorList>
            <person name="Brown S.D."/>
            <person name="Hurt R.A.Jr."/>
            <person name="Gilmour C.C."/>
            <person name="Elias D.A."/>
        </authorList>
    </citation>
    <scope>NUCLEOTIDE SEQUENCE [LARGE SCALE GENOMIC DNA]</scope>
    <source>
        <strain evidence="7 8">DSM 16529</strain>
    </source>
</reference>
<dbReference type="SFLD" id="SFLDS00005">
    <property type="entry name" value="Isoprenoid_Synthase_Type_I"/>
    <property type="match status" value="1"/>
</dbReference>
<dbReference type="SFLD" id="SFLDG01017">
    <property type="entry name" value="Polyprenyl_Transferase_Like"/>
    <property type="match status" value="1"/>
</dbReference>
<dbReference type="SUPFAM" id="SSF48576">
    <property type="entry name" value="Terpenoid synthases"/>
    <property type="match status" value="1"/>
</dbReference>
<dbReference type="CDD" id="cd00685">
    <property type="entry name" value="Trans_IPPS_HT"/>
    <property type="match status" value="1"/>
</dbReference>
<dbReference type="GO" id="GO:0004659">
    <property type="term" value="F:prenyltransferase activity"/>
    <property type="evidence" value="ECO:0007669"/>
    <property type="project" value="InterPro"/>
</dbReference>
<dbReference type="GO" id="GO:0046872">
    <property type="term" value="F:metal ion binding"/>
    <property type="evidence" value="ECO:0007669"/>
    <property type="project" value="UniProtKB-KW"/>
</dbReference>
<organism evidence="7 8">
    <name type="scientific">Alkalidesulfovibrio alkalitolerans DSM 16529</name>
    <dbReference type="NCBI Taxonomy" id="1121439"/>
    <lineage>
        <taxon>Bacteria</taxon>
        <taxon>Pseudomonadati</taxon>
        <taxon>Thermodesulfobacteriota</taxon>
        <taxon>Desulfovibrionia</taxon>
        <taxon>Desulfovibrionales</taxon>
        <taxon>Desulfovibrionaceae</taxon>
        <taxon>Alkalidesulfovibrio</taxon>
    </lineage>
</organism>